<comment type="similarity">
    <text evidence="6 7">Belongs to the MPP10 family.</text>
</comment>
<reference evidence="9" key="2">
    <citation type="submission" date="2023-06" db="EMBL/GenBank/DDBJ databases">
        <authorList>
            <consortium name="Lawrence Berkeley National Laboratory"/>
            <person name="Haridas S."/>
            <person name="Hensen N."/>
            <person name="Bonometti L."/>
            <person name="Westerberg I."/>
            <person name="Brannstrom I.O."/>
            <person name="Guillou S."/>
            <person name="Cros-Aarteil S."/>
            <person name="Calhoun S."/>
            <person name="Kuo A."/>
            <person name="Mondo S."/>
            <person name="Pangilinan J."/>
            <person name="Riley R."/>
            <person name="LaButti K."/>
            <person name="Andreopoulos B."/>
            <person name="Lipzen A."/>
            <person name="Chen C."/>
            <person name="Yanf M."/>
            <person name="Daum C."/>
            <person name="Ng V."/>
            <person name="Clum A."/>
            <person name="Steindorff A."/>
            <person name="Ohm R."/>
            <person name="Martin F."/>
            <person name="Silar P."/>
            <person name="Natvig D."/>
            <person name="Lalanne C."/>
            <person name="Gautier V."/>
            <person name="Ament-velasquez S.L."/>
            <person name="Kruys A."/>
            <person name="Hutchinson M.I."/>
            <person name="Powell A.J."/>
            <person name="Barry K."/>
            <person name="Miller A.N."/>
            <person name="Grigoriev I.V."/>
            <person name="Debuchy R."/>
            <person name="Gladieux P."/>
            <person name="Thoren M.H."/>
            <person name="Johannesson H."/>
        </authorList>
    </citation>
    <scope>NUCLEOTIDE SEQUENCE</scope>
    <source>
        <strain evidence="9">CBS 232.78</strain>
    </source>
</reference>
<dbReference type="GO" id="GO:0032040">
    <property type="term" value="C:small-subunit processome"/>
    <property type="evidence" value="ECO:0007669"/>
    <property type="project" value="TreeGrafter"/>
</dbReference>
<dbReference type="GO" id="GO:0006364">
    <property type="term" value="P:rRNA processing"/>
    <property type="evidence" value="ECO:0007669"/>
    <property type="project" value="UniProtKB-KW"/>
</dbReference>
<dbReference type="GO" id="GO:0034457">
    <property type="term" value="C:Mpp10 complex"/>
    <property type="evidence" value="ECO:0007669"/>
    <property type="project" value="UniProtKB-UniRule"/>
</dbReference>
<dbReference type="InterPro" id="IPR012173">
    <property type="entry name" value="Mpp10"/>
</dbReference>
<evidence type="ECO:0000313" key="10">
    <source>
        <dbReference type="Proteomes" id="UP001285441"/>
    </source>
</evidence>
<feature type="compositionally biased region" description="Basic residues" evidence="8">
    <location>
        <begin position="354"/>
        <end position="365"/>
    </location>
</feature>
<proteinExistence type="inferred from homology"/>
<gene>
    <name evidence="9" type="ORF">B0H63DRAFT_450648</name>
</gene>
<keyword evidence="2 7" id="KW-0690">Ribosome biogenesis</keyword>
<evidence type="ECO:0000256" key="7">
    <source>
        <dbReference type="PIRNR" id="PIRNR017300"/>
    </source>
</evidence>
<feature type="compositionally biased region" description="Acidic residues" evidence="8">
    <location>
        <begin position="183"/>
        <end position="238"/>
    </location>
</feature>
<evidence type="ECO:0000256" key="3">
    <source>
        <dbReference type="ARBA" id="ARBA00022552"/>
    </source>
</evidence>
<dbReference type="PANTHER" id="PTHR17039:SF0">
    <property type="entry name" value="U3 SMALL NUCLEOLAR RIBONUCLEOPROTEIN PROTEIN MPP10"/>
    <property type="match status" value="1"/>
</dbReference>
<evidence type="ECO:0000256" key="6">
    <source>
        <dbReference type="ARBA" id="ARBA00029455"/>
    </source>
</evidence>
<comment type="caution">
    <text evidence="9">The sequence shown here is derived from an EMBL/GenBank/DDBJ whole genome shotgun (WGS) entry which is preliminary data.</text>
</comment>
<dbReference type="Proteomes" id="UP001285441">
    <property type="component" value="Unassembled WGS sequence"/>
</dbReference>
<dbReference type="Pfam" id="PF04006">
    <property type="entry name" value="Mpp10"/>
    <property type="match status" value="1"/>
</dbReference>
<feature type="compositionally biased region" description="Basic residues" evidence="8">
    <location>
        <begin position="656"/>
        <end position="667"/>
    </location>
</feature>
<feature type="compositionally biased region" description="Acidic residues" evidence="8">
    <location>
        <begin position="143"/>
        <end position="153"/>
    </location>
</feature>
<protein>
    <recommendedName>
        <fullName evidence="7">U3 small nucleolar ribonucleoprotein protein MPP10</fullName>
    </recommendedName>
</protein>
<evidence type="ECO:0000256" key="8">
    <source>
        <dbReference type="SAM" id="MobiDB-lite"/>
    </source>
</evidence>
<feature type="compositionally biased region" description="Acidic residues" evidence="8">
    <location>
        <begin position="297"/>
        <end position="314"/>
    </location>
</feature>
<sequence>MAPAASTGPEVGSAAAVFLESIDPSNRHVFLRPSPLISTGSLQLAKETLDSLAVQVSDQQQLRLRDAGKKRKREVPHDMTDVLKIRKLHIDGFETGQVWQQAKKIIASALDESSRLLEELEEGYEVEEGTGENATLVEFGEDGFEIGSDEGDSVDASSASDDEADTEDSDDDDDDGASISNGEDTEMIGDDISAAEDDDDDEDDEEEDDEEDVEKVDEEEEEDDDNEPVAEFAEDPDGLNDGFFLLDEFNKQTQMFEAQDARADPNTDNFSDDESVDWHADPMSEGKAGKKTLHALDDEEDDLAMDDGEDEEDAPPLGMDVDRIGEADDGDDLGLGIEDANDLYYKDFFAPPQRKSKTGNQRKPRVFPQPKKPDEADIERAENDVRRDLFEDHSEHSDSEDALSDVSAGNPKSRRSALARRQAKVAEEIRKLESELVAKRAWTLSGEAKAVDRPVNSLLEEDLDFEHVGKPIPIVTEEVSESIEALIKRRILAREFDELIRRRPDTFGNSNGARRGLVEVEDTKGKKGLAELYEEEHIKKSNPDSYVSQADEKVKADEDEIKRMWLDISAKLDSLSSWHYKPKPAAPTLNIVADVATIAMEDAQPTTAQGVAGGESMIAPQEVYAPGKESAEQGEVIAKSGLPIARQEMTREEKLRRRRRDKERIRKAGGVDANNPMSKKKQAEKEAMSDLKKGGVRVINRKGEMVGLDGKKTAEHKVTSTSGSFKL</sequence>
<comment type="subcellular location">
    <subcellularLocation>
        <location evidence="1 7">Nucleus</location>
        <location evidence="1 7">Nucleolus</location>
    </subcellularLocation>
</comment>
<evidence type="ECO:0000256" key="1">
    <source>
        <dbReference type="ARBA" id="ARBA00004604"/>
    </source>
</evidence>
<feature type="region of interest" description="Disordered" evidence="8">
    <location>
        <begin position="348"/>
        <end position="419"/>
    </location>
</feature>
<evidence type="ECO:0000256" key="2">
    <source>
        <dbReference type="ARBA" id="ARBA00022517"/>
    </source>
</evidence>
<name>A0AAE0TVP7_9PEZI</name>
<reference evidence="9" key="1">
    <citation type="journal article" date="2023" name="Mol. Phylogenet. Evol.">
        <title>Genome-scale phylogeny and comparative genomics of the fungal order Sordariales.</title>
        <authorList>
            <person name="Hensen N."/>
            <person name="Bonometti L."/>
            <person name="Westerberg I."/>
            <person name="Brannstrom I.O."/>
            <person name="Guillou S."/>
            <person name="Cros-Aarteil S."/>
            <person name="Calhoun S."/>
            <person name="Haridas S."/>
            <person name="Kuo A."/>
            <person name="Mondo S."/>
            <person name="Pangilinan J."/>
            <person name="Riley R."/>
            <person name="LaButti K."/>
            <person name="Andreopoulos B."/>
            <person name="Lipzen A."/>
            <person name="Chen C."/>
            <person name="Yan M."/>
            <person name="Daum C."/>
            <person name="Ng V."/>
            <person name="Clum A."/>
            <person name="Steindorff A."/>
            <person name="Ohm R.A."/>
            <person name="Martin F."/>
            <person name="Silar P."/>
            <person name="Natvig D.O."/>
            <person name="Lalanne C."/>
            <person name="Gautier V."/>
            <person name="Ament-Velasquez S.L."/>
            <person name="Kruys A."/>
            <person name="Hutchinson M.I."/>
            <person name="Powell A.J."/>
            <person name="Barry K."/>
            <person name="Miller A.N."/>
            <person name="Grigoriev I.V."/>
            <person name="Debuchy R."/>
            <person name="Gladieux P."/>
            <person name="Hiltunen Thoren M."/>
            <person name="Johannesson H."/>
        </authorList>
    </citation>
    <scope>NUCLEOTIDE SEQUENCE</scope>
    <source>
        <strain evidence="9">CBS 232.78</strain>
    </source>
</reference>
<dbReference type="AlphaFoldDB" id="A0AAE0TVP7"/>
<feature type="region of interest" description="Disordered" evidence="8">
    <location>
        <begin position="651"/>
        <end position="693"/>
    </location>
</feature>
<evidence type="ECO:0000256" key="5">
    <source>
        <dbReference type="ARBA" id="ARBA00023274"/>
    </source>
</evidence>
<dbReference type="GO" id="GO:0005732">
    <property type="term" value="C:sno(s)RNA-containing ribonucleoprotein complex"/>
    <property type="evidence" value="ECO:0007669"/>
    <property type="project" value="UniProtKB-UniRule"/>
</dbReference>
<dbReference type="EMBL" id="JAULSW010000005">
    <property type="protein sequence ID" value="KAK3381291.1"/>
    <property type="molecule type" value="Genomic_DNA"/>
</dbReference>
<keyword evidence="10" id="KW-1185">Reference proteome</keyword>
<feature type="compositionally biased region" description="Basic and acidic residues" evidence="8">
    <location>
        <begin position="371"/>
        <end position="399"/>
    </location>
</feature>
<evidence type="ECO:0000256" key="4">
    <source>
        <dbReference type="ARBA" id="ARBA00023242"/>
    </source>
</evidence>
<keyword evidence="3 7" id="KW-0698">rRNA processing</keyword>
<comment type="function">
    <text evidence="7">Involved in nucleolar processing of pre-18S ribosomal RNA.</text>
</comment>
<keyword evidence="5 7" id="KW-0687">Ribonucleoprotein</keyword>
<keyword evidence="4 7" id="KW-0539">Nucleus</keyword>
<feature type="compositionally biased region" description="Basic and acidic residues" evidence="8">
    <location>
        <begin position="681"/>
        <end position="693"/>
    </location>
</feature>
<accession>A0AAE0TVP7</accession>
<feature type="compositionally biased region" description="Basic and acidic residues" evidence="8">
    <location>
        <begin position="276"/>
        <end position="288"/>
    </location>
</feature>
<feature type="compositionally biased region" description="Acidic residues" evidence="8">
    <location>
        <begin position="160"/>
        <end position="176"/>
    </location>
</feature>
<evidence type="ECO:0000313" key="9">
    <source>
        <dbReference type="EMBL" id="KAK3381291.1"/>
    </source>
</evidence>
<feature type="region of interest" description="Disordered" evidence="8">
    <location>
        <begin position="143"/>
        <end position="336"/>
    </location>
</feature>
<dbReference type="PIRSF" id="PIRSF017300">
    <property type="entry name" value="snoRNP_Mpp10"/>
    <property type="match status" value="1"/>
</dbReference>
<organism evidence="9 10">
    <name type="scientific">Podospora didyma</name>
    <dbReference type="NCBI Taxonomy" id="330526"/>
    <lineage>
        <taxon>Eukaryota</taxon>
        <taxon>Fungi</taxon>
        <taxon>Dikarya</taxon>
        <taxon>Ascomycota</taxon>
        <taxon>Pezizomycotina</taxon>
        <taxon>Sordariomycetes</taxon>
        <taxon>Sordariomycetidae</taxon>
        <taxon>Sordariales</taxon>
        <taxon>Podosporaceae</taxon>
        <taxon>Podospora</taxon>
    </lineage>
</organism>
<dbReference type="PANTHER" id="PTHR17039">
    <property type="entry name" value="U3 SMALL NUCLEOLAR RIBONUCLEOPROTEIN PROTEIN MPP10"/>
    <property type="match status" value="1"/>
</dbReference>